<evidence type="ECO:0000256" key="4">
    <source>
        <dbReference type="NCBIfam" id="TIGR02018"/>
    </source>
</evidence>
<keyword evidence="3" id="KW-0804">Transcription</keyword>
<dbReference type="Pfam" id="PF07702">
    <property type="entry name" value="UTRA"/>
    <property type="match status" value="1"/>
</dbReference>
<dbReference type="Pfam" id="PF00392">
    <property type="entry name" value="GntR"/>
    <property type="match status" value="1"/>
</dbReference>
<dbReference type="PANTHER" id="PTHR44846">
    <property type="entry name" value="MANNOSYL-D-GLYCERATE TRANSPORT/METABOLISM SYSTEM REPRESSOR MNGR-RELATED"/>
    <property type="match status" value="1"/>
</dbReference>
<dbReference type="Gene3D" id="1.10.10.10">
    <property type="entry name" value="Winged helix-like DNA-binding domain superfamily/Winged helix DNA-binding domain"/>
    <property type="match status" value="1"/>
</dbReference>
<accession>A0ABS7X8S6</accession>
<evidence type="ECO:0000256" key="1">
    <source>
        <dbReference type="ARBA" id="ARBA00023015"/>
    </source>
</evidence>
<dbReference type="PRINTS" id="PR00037">
    <property type="entry name" value="HTHLACR"/>
</dbReference>
<protein>
    <recommendedName>
        <fullName evidence="4">Histidine utilization repressor</fullName>
    </recommendedName>
</protein>
<dbReference type="SMART" id="SM00345">
    <property type="entry name" value="HTH_GNTR"/>
    <property type="match status" value="1"/>
</dbReference>
<evidence type="ECO:0000256" key="2">
    <source>
        <dbReference type="ARBA" id="ARBA00023125"/>
    </source>
</evidence>
<reference evidence="6 7" key="1">
    <citation type="submission" date="2020-12" db="EMBL/GenBank/DDBJ databases">
        <authorList>
            <person name="Ruan W."/>
            <person name="Khan S.A."/>
            <person name="Jeon C.O."/>
        </authorList>
    </citation>
    <scope>NUCLEOTIDE SEQUENCE [LARGE SCALE GENOMIC DNA]</scope>
    <source>
        <strain evidence="6 7">MA-13</strain>
    </source>
</reference>
<keyword evidence="1" id="KW-0805">Transcription regulation</keyword>
<dbReference type="InterPro" id="IPR000524">
    <property type="entry name" value="Tscrpt_reg_HTH_GntR"/>
</dbReference>
<proteinExistence type="predicted"/>
<dbReference type="PANTHER" id="PTHR44846:SF16">
    <property type="entry name" value="TRANSCRIPTIONAL REGULATOR PHNF-RELATED"/>
    <property type="match status" value="1"/>
</dbReference>
<dbReference type="InterPro" id="IPR001034">
    <property type="entry name" value="DeoR_HTH"/>
</dbReference>
<organism evidence="6 7">
    <name type="scientific">Rheinheimera maricola</name>
    <dbReference type="NCBI Taxonomy" id="2793282"/>
    <lineage>
        <taxon>Bacteria</taxon>
        <taxon>Pseudomonadati</taxon>
        <taxon>Pseudomonadota</taxon>
        <taxon>Gammaproteobacteria</taxon>
        <taxon>Chromatiales</taxon>
        <taxon>Chromatiaceae</taxon>
        <taxon>Rheinheimera</taxon>
    </lineage>
</organism>
<dbReference type="InterPro" id="IPR011663">
    <property type="entry name" value="UTRA"/>
</dbReference>
<dbReference type="InterPro" id="IPR036390">
    <property type="entry name" value="WH_DNA-bd_sf"/>
</dbReference>
<sequence length="243" mass="27400">MALAKFAEIKEFMLSQIEIGAWPEHSRVASENQLAEQFSVSRMTARRALQELTEQGILYRTQGVGSFVAALKSQSSLLEIRNIADEINSRGHVYNARLLQLTELPCPTIIAGALGLKRNEPVYFSLIVHLENNQPLQLEARYVSPKLVPDYVKQDFNQQTPHQYLSFIAPLTEAEHTVEAVWPDDFTCKHLMLKKAEPCLRLTRRTFSREGAVSLAYLTSPGARYRLGGHLNFALPNSTEDNC</sequence>
<dbReference type="InterPro" id="IPR010248">
    <property type="entry name" value="His_ut_repres"/>
</dbReference>
<name>A0ABS7X8S6_9GAMM</name>
<dbReference type="NCBIfam" id="TIGR02018">
    <property type="entry name" value="his_ut_repres"/>
    <property type="match status" value="1"/>
</dbReference>
<dbReference type="SUPFAM" id="SSF46785">
    <property type="entry name" value="Winged helix' DNA-binding domain"/>
    <property type="match status" value="1"/>
</dbReference>
<dbReference type="RefSeq" id="WP_205309400.1">
    <property type="nucleotide sequence ID" value="NZ_JAERPS020000002.1"/>
</dbReference>
<keyword evidence="7" id="KW-1185">Reference proteome</keyword>
<evidence type="ECO:0000313" key="7">
    <source>
        <dbReference type="Proteomes" id="UP000663814"/>
    </source>
</evidence>
<dbReference type="SMART" id="SM00866">
    <property type="entry name" value="UTRA"/>
    <property type="match status" value="1"/>
</dbReference>
<feature type="domain" description="HTH gntR-type" evidence="5">
    <location>
        <begin position="3"/>
        <end position="71"/>
    </location>
</feature>
<dbReference type="InterPro" id="IPR050679">
    <property type="entry name" value="Bact_HTH_transcr_reg"/>
</dbReference>
<dbReference type="InterPro" id="IPR028978">
    <property type="entry name" value="Chorismate_lyase_/UTRA_dom_sf"/>
</dbReference>
<dbReference type="Gene3D" id="3.40.1410.10">
    <property type="entry name" value="Chorismate lyase-like"/>
    <property type="match status" value="1"/>
</dbReference>
<dbReference type="Proteomes" id="UP000663814">
    <property type="component" value="Unassembled WGS sequence"/>
</dbReference>
<gene>
    <name evidence="6" type="primary">hutC</name>
    <name evidence="6" type="ORF">I4W93_006370</name>
</gene>
<evidence type="ECO:0000256" key="3">
    <source>
        <dbReference type="ARBA" id="ARBA00023163"/>
    </source>
</evidence>
<evidence type="ECO:0000259" key="5">
    <source>
        <dbReference type="PROSITE" id="PS50949"/>
    </source>
</evidence>
<reference evidence="6 7" key="2">
    <citation type="submission" date="2021-08" db="EMBL/GenBank/DDBJ databases">
        <title>Rheinheimera aquimaris sp. nov., isolated from seawater of the East Sea in Korea.</title>
        <authorList>
            <person name="Kim K.H."/>
            <person name="Wenting R."/>
            <person name="Kim K.R."/>
            <person name="Jeon C.O."/>
        </authorList>
    </citation>
    <scope>NUCLEOTIDE SEQUENCE [LARGE SCALE GENOMIC DNA]</scope>
    <source>
        <strain evidence="6 7">MA-13</strain>
    </source>
</reference>
<dbReference type="CDD" id="cd07377">
    <property type="entry name" value="WHTH_GntR"/>
    <property type="match status" value="1"/>
</dbReference>
<dbReference type="SUPFAM" id="SSF64288">
    <property type="entry name" value="Chorismate lyase-like"/>
    <property type="match status" value="1"/>
</dbReference>
<dbReference type="InterPro" id="IPR036388">
    <property type="entry name" value="WH-like_DNA-bd_sf"/>
</dbReference>
<dbReference type="EMBL" id="JAERPS020000002">
    <property type="protein sequence ID" value="MBZ9611217.1"/>
    <property type="molecule type" value="Genomic_DNA"/>
</dbReference>
<evidence type="ECO:0000313" key="6">
    <source>
        <dbReference type="EMBL" id="MBZ9611217.1"/>
    </source>
</evidence>
<dbReference type="PRINTS" id="PR00035">
    <property type="entry name" value="HTHGNTR"/>
</dbReference>
<comment type="caution">
    <text evidence="6">The sequence shown here is derived from an EMBL/GenBank/DDBJ whole genome shotgun (WGS) entry which is preliminary data.</text>
</comment>
<keyword evidence="2" id="KW-0238">DNA-binding</keyword>
<dbReference type="PROSITE" id="PS50949">
    <property type="entry name" value="HTH_GNTR"/>
    <property type="match status" value="1"/>
</dbReference>